<gene>
    <name evidence="1" type="ORF">AXG93_3857s1000</name>
</gene>
<keyword evidence="2" id="KW-1185">Reference proteome</keyword>
<dbReference type="Proteomes" id="UP000077202">
    <property type="component" value="Unassembled WGS sequence"/>
</dbReference>
<dbReference type="AlphaFoldDB" id="A0A176W4N8"/>
<evidence type="ECO:0000313" key="1">
    <source>
        <dbReference type="EMBL" id="OAE27502.1"/>
    </source>
</evidence>
<name>A0A176W4N8_MARPO</name>
<reference evidence="1" key="1">
    <citation type="submission" date="2016-03" db="EMBL/GenBank/DDBJ databases">
        <title>Mechanisms controlling the formation of the plant cell surface in tip-growing cells are functionally conserved among land plants.</title>
        <authorList>
            <person name="Honkanen S."/>
            <person name="Jones V.A."/>
            <person name="Morieri G."/>
            <person name="Champion C."/>
            <person name="Hetherington A.J."/>
            <person name="Kelly S."/>
            <person name="Saint-Marcoux D."/>
            <person name="Proust H."/>
            <person name="Prescott H."/>
            <person name="Dolan L."/>
        </authorList>
    </citation>
    <scope>NUCLEOTIDE SEQUENCE [LARGE SCALE GENOMIC DNA]</scope>
    <source>
        <tissue evidence="1">Whole gametophyte</tissue>
    </source>
</reference>
<sequence length="95" mass="10359">MKEAAEGRSFPYLGNDGLVKPMSAVQADRNLVPLHNDITAAVVNLGSGPVLPWGDGTPKEMKIESASLMITRVGRRWPLIRSQTREASSSQEQKL</sequence>
<dbReference type="EMBL" id="LVLJ01001867">
    <property type="protein sequence ID" value="OAE27502.1"/>
    <property type="molecule type" value="Genomic_DNA"/>
</dbReference>
<accession>A0A176W4N8</accession>
<evidence type="ECO:0000313" key="2">
    <source>
        <dbReference type="Proteomes" id="UP000077202"/>
    </source>
</evidence>
<protein>
    <submittedName>
        <fullName evidence="1">Uncharacterized protein</fullName>
    </submittedName>
</protein>
<proteinExistence type="predicted"/>
<organism evidence="1 2">
    <name type="scientific">Marchantia polymorpha subsp. ruderalis</name>
    <dbReference type="NCBI Taxonomy" id="1480154"/>
    <lineage>
        <taxon>Eukaryota</taxon>
        <taxon>Viridiplantae</taxon>
        <taxon>Streptophyta</taxon>
        <taxon>Embryophyta</taxon>
        <taxon>Marchantiophyta</taxon>
        <taxon>Marchantiopsida</taxon>
        <taxon>Marchantiidae</taxon>
        <taxon>Marchantiales</taxon>
        <taxon>Marchantiaceae</taxon>
        <taxon>Marchantia</taxon>
    </lineage>
</organism>
<comment type="caution">
    <text evidence="1">The sequence shown here is derived from an EMBL/GenBank/DDBJ whole genome shotgun (WGS) entry which is preliminary data.</text>
</comment>